<dbReference type="HOGENOM" id="CLU_056967_0_0_1"/>
<dbReference type="Proteomes" id="UP000014978">
    <property type="component" value="Unassembled WGS sequence"/>
</dbReference>
<dbReference type="InterPro" id="IPR039997">
    <property type="entry name" value="TFE"/>
</dbReference>
<dbReference type="InterPro" id="IPR024550">
    <property type="entry name" value="TFIIEa/SarR/Rpc3_HTH_dom"/>
</dbReference>
<dbReference type="PANTHER" id="PTHR13097:SF7">
    <property type="entry name" value="GENERAL TRANSCRIPTION FACTOR IIE SUBUNIT 1"/>
    <property type="match status" value="1"/>
</dbReference>
<name>S7W7I7_SPRLO</name>
<dbReference type="OrthoDB" id="361102at2759"/>
<dbReference type="STRING" id="1358809.S7W7I7"/>
<dbReference type="PANTHER" id="PTHR13097">
    <property type="entry name" value="TRANSCRIPTION INITIATION FACTOR IIE, ALPHA SUBUNIT"/>
    <property type="match status" value="1"/>
</dbReference>
<feature type="coiled-coil region" evidence="1">
    <location>
        <begin position="218"/>
        <end position="258"/>
    </location>
</feature>
<organism evidence="4 5">
    <name type="scientific">Spraguea lophii (strain 42_110)</name>
    <name type="common">Microsporidian parasite</name>
    <dbReference type="NCBI Taxonomy" id="1358809"/>
    <lineage>
        <taxon>Eukaryota</taxon>
        <taxon>Fungi</taxon>
        <taxon>Fungi incertae sedis</taxon>
        <taxon>Microsporidia</taxon>
        <taxon>Spragueidae</taxon>
        <taxon>Spraguea</taxon>
    </lineage>
</organism>
<dbReference type="GO" id="GO:0003743">
    <property type="term" value="F:translation initiation factor activity"/>
    <property type="evidence" value="ECO:0007669"/>
    <property type="project" value="UniProtKB-KW"/>
</dbReference>
<dbReference type="AlphaFoldDB" id="S7W7I7"/>
<dbReference type="Pfam" id="PF02002">
    <property type="entry name" value="TFIIE_alpha"/>
    <property type="match status" value="1"/>
</dbReference>
<accession>S7W7I7</accession>
<keyword evidence="2" id="KW-1133">Transmembrane helix</keyword>
<evidence type="ECO:0000256" key="2">
    <source>
        <dbReference type="SAM" id="Phobius"/>
    </source>
</evidence>
<protein>
    <submittedName>
        <fullName evidence="4">Transcription initiation factor IIE alpha subunit</fullName>
    </submittedName>
</protein>
<dbReference type="OMA" id="FYEPHHV"/>
<dbReference type="SUPFAM" id="SSF57783">
    <property type="entry name" value="Zinc beta-ribbon"/>
    <property type="match status" value="1"/>
</dbReference>
<keyword evidence="5" id="KW-1185">Reference proteome</keyword>
<keyword evidence="1" id="KW-0175">Coiled coil</keyword>
<keyword evidence="2" id="KW-0812">Transmembrane</keyword>
<keyword evidence="2" id="KW-0472">Membrane</keyword>
<keyword evidence="4" id="KW-0648">Protein biosynthesis</keyword>
<feature type="transmembrane region" description="Helical" evidence="2">
    <location>
        <begin position="6"/>
        <end position="28"/>
    </location>
</feature>
<proteinExistence type="predicted"/>
<dbReference type="InterPro" id="IPR013083">
    <property type="entry name" value="Znf_RING/FYVE/PHD"/>
</dbReference>
<gene>
    <name evidence="4" type="ORF">SLOPH_2107</name>
</gene>
<dbReference type="Gene3D" id="3.30.40.10">
    <property type="entry name" value="Zinc/RING finger domain, C3HC4 (zinc finger)"/>
    <property type="match status" value="1"/>
</dbReference>
<evidence type="ECO:0000259" key="3">
    <source>
        <dbReference type="SMART" id="SM00531"/>
    </source>
</evidence>
<dbReference type="SMART" id="SM00531">
    <property type="entry name" value="TFIIE"/>
    <property type="match status" value="1"/>
</dbReference>
<evidence type="ECO:0000256" key="1">
    <source>
        <dbReference type="SAM" id="Coils"/>
    </source>
</evidence>
<dbReference type="GO" id="GO:0006367">
    <property type="term" value="P:transcription initiation at RNA polymerase II promoter"/>
    <property type="evidence" value="ECO:0007669"/>
    <property type="project" value="InterPro"/>
</dbReference>
<dbReference type="EMBL" id="ATCN01000570">
    <property type="protein sequence ID" value="EPR78766.1"/>
    <property type="molecule type" value="Genomic_DNA"/>
</dbReference>
<comment type="caution">
    <text evidence="4">The sequence shown here is derived from an EMBL/GenBank/DDBJ whole genome shotgun (WGS) entry which is preliminary data.</text>
</comment>
<dbReference type="VEuPathDB" id="MicrosporidiaDB:SLOPH_2107"/>
<keyword evidence="4" id="KW-0396">Initiation factor</keyword>
<reference evidence="5" key="1">
    <citation type="journal article" date="2013" name="PLoS Genet.">
        <title>The genome of Spraguea lophii and the basis of host-microsporidian interactions.</title>
        <authorList>
            <person name="Campbell S.E."/>
            <person name="Williams T.A."/>
            <person name="Yousuf A."/>
            <person name="Soanes D.M."/>
            <person name="Paszkiewicz K.H."/>
            <person name="Williams B.A.P."/>
        </authorList>
    </citation>
    <scope>NUCLEOTIDE SEQUENCE [LARGE SCALE GENOMIC DNA]</scope>
    <source>
        <strain evidence="5">42_110</strain>
    </source>
</reference>
<sequence>MSFKIFSIFSCTLFRISVFYILYSYLPFIFIMQEYMKPMSELIKLTSRYFYPTACSIVMDMLMSEYILDEDEICSLMCISTKEYNKIIIKLKEDRLIHQESKIINYGGTDNRQIVKQVYYLDYREVKEVIKYKIYMMSKVVEEQIKSKTKEQSYICKGCSKIYNILELQSTMDVSYNFKCEECDGEIVEHVEIEEENNTNHKVINIFLKRVVELLKVLDKYEIERADYFQMVEQKKKKIKLEVKEEKEEKEEEEIIEEIILDSGDEDVHFENNEENKDDKVIGEIITVNGVEKTFEELTEEDKEKMTEEEYEKYYEIYSKYN</sequence>
<evidence type="ECO:0000313" key="4">
    <source>
        <dbReference type="EMBL" id="EPR78766.1"/>
    </source>
</evidence>
<dbReference type="InterPro" id="IPR002853">
    <property type="entry name" value="TFIIE_asu"/>
</dbReference>
<feature type="domain" description="Transcription initiation factor IIE subunit alpha N-terminal" evidence="3">
    <location>
        <begin position="53"/>
        <end position="199"/>
    </location>
</feature>
<evidence type="ECO:0000313" key="5">
    <source>
        <dbReference type="Proteomes" id="UP000014978"/>
    </source>
</evidence>
<dbReference type="GO" id="GO:0005673">
    <property type="term" value="C:transcription factor TFIIE complex"/>
    <property type="evidence" value="ECO:0007669"/>
    <property type="project" value="TreeGrafter"/>
</dbReference>
<dbReference type="InParanoid" id="S7W7I7"/>